<evidence type="ECO:0000313" key="15">
    <source>
        <dbReference type="Proteomes" id="UP000295680"/>
    </source>
</evidence>
<evidence type="ECO:0000256" key="10">
    <source>
        <dbReference type="RuleBase" id="RU003983"/>
    </source>
</evidence>
<keyword evidence="9 12" id="KW-0472">Membrane</keyword>
<dbReference type="AlphaFoldDB" id="A0A4R2J539"/>
<reference evidence="14 15" key="1">
    <citation type="submission" date="2019-03" db="EMBL/GenBank/DDBJ databases">
        <title>Genomic Encyclopedia of Type Strains, Phase IV (KMG-IV): sequencing the most valuable type-strain genomes for metagenomic binning, comparative biology and taxonomic classification.</title>
        <authorList>
            <person name="Goeker M."/>
        </authorList>
    </citation>
    <scope>NUCLEOTIDE SEQUENCE [LARGE SCALE GENOMIC DNA]</scope>
    <source>
        <strain evidence="14 15">DSM 45934</strain>
    </source>
</reference>
<dbReference type="OrthoDB" id="3474767at2"/>
<dbReference type="Pfam" id="PF01435">
    <property type="entry name" value="Peptidase_M48"/>
    <property type="match status" value="1"/>
</dbReference>
<feature type="compositionally biased region" description="Pro residues" evidence="11">
    <location>
        <begin position="1"/>
        <end position="11"/>
    </location>
</feature>
<dbReference type="RefSeq" id="WP_132123942.1">
    <property type="nucleotide sequence ID" value="NZ_SLWS01000011.1"/>
</dbReference>
<comment type="cofactor">
    <cofactor evidence="10">
        <name>Zn(2+)</name>
        <dbReference type="ChEBI" id="CHEBI:29105"/>
    </cofactor>
    <text evidence="10">Binds 1 zinc ion per subunit.</text>
</comment>
<dbReference type="Gene3D" id="3.30.2010.10">
    <property type="entry name" value="Metalloproteases ('zincins'), catalytic domain"/>
    <property type="match status" value="1"/>
</dbReference>
<evidence type="ECO:0000256" key="7">
    <source>
        <dbReference type="ARBA" id="ARBA00022989"/>
    </source>
</evidence>
<feature type="region of interest" description="Disordered" evidence="11">
    <location>
        <begin position="1"/>
        <end position="21"/>
    </location>
</feature>
<evidence type="ECO:0000256" key="9">
    <source>
        <dbReference type="ARBA" id="ARBA00023136"/>
    </source>
</evidence>
<keyword evidence="7 12" id="KW-1133">Transmembrane helix</keyword>
<evidence type="ECO:0000256" key="12">
    <source>
        <dbReference type="SAM" id="Phobius"/>
    </source>
</evidence>
<sequence>MSDSPCPPVQPNQPAVPRTRRPDVSTSLEVLLALPQLLSSVAVVSFVGALMSPRMAWILPVVWLLSGAIMFVPAAERLLATMKFGARRPTADELRALRAPWNSVCQVAGVPSDRYSLWIEDTAEVNAFAAAGHIVAVTRQTLQLSPRQVEAVLAHELGHHLSGHPAVSLFAWWCGLPARASVIVIRFLMRAVLAIGDIFARVGSPLVVVASIVGALALLGVLFAVNPWLPLMPLISPLIAWTSRLGEKRADQVAAQLGYGPALIEVLSTWLAYEQTKPKRAGIRDRLFASHPATGDRIRSLEGHLATTA</sequence>
<keyword evidence="6 10" id="KW-0862">Zinc</keyword>
<keyword evidence="2 10" id="KW-0645">Protease</keyword>
<evidence type="ECO:0000256" key="4">
    <source>
        <dbReference type="ARBA" id="ARBA00022723"/>
    </source>
</evidence>
<dbReference type="GO" id="GO:0046872">
    <property type="term" value="F:metal ion binding"/>
    <property type="evidence" value="ECO:0007669"/>
    <property type="project" value="UniProtKB-KW"/>
</dbReference>
<dbReference type="InterPro" id="IPR050083">
    <property type="entry name" value="HtpX_protease"/>
</dbReference>
<evidence type="ECO:0000256" key="6">
    <source>
        <dbReference type="ARBA" id="ARBA00022833"/>
    </source>
</evidence>
<dbReference type="PANTHER" id="PTHR43221">
    <property type="entry name" value="PROTEASE HTPX"/>
    <property type="match status" value="1"/>
</dbReference>
<organism evidence="14 15">
    <name type="scientific">Actinocrispum wychmicini</name>
    <dbReference type="NCBI Taxonomy" id="1213861"/>
    <lineage>
        <taxon>Bacteria</taxon>
        <taxon>Bacillati</taxon>
        <taxon>Actinomycetota</taxon>
        <taxon>Actinomycetes</taxon>
        <taxon>Pseudonocardiales</taxon>
        <taxon>Pseudonocardiaceae</taxon>
        <taxon>Actinocrispum</taxon>
    </lineage>
</organism>
<comment type="similarity">
    <text evidence="10">Belongs to the peptidase M48 family.</text>
</comment>
<keyword evidence="5 10" id="KW-0378">Hydrolase</keyword>
<evidence type="ECO:0000259" key="13">
    <source>
        <dbReference type="Pfam" id="PF01435"/>
    </source>
</evidence>
<proteinExistence type="inferred from homology"/>
<protein>
    <submittedName>
        <fullName evidence="14">STE24 endopeptidase</fullName>
    </submittedName>
</protein>
<comment type="caution">
    <text evidence="14">The sequence shown here is derived from an EMBL/GenBank/DDBJ whole genome shotgun (WGS) entry which is preliminary data.</text>
</comment>
<evidence type="ECO:0000313" key="14">
    <source>
        <dbReference type="EMBL" id="TCO52967.1"/>
    </source>
</evidence>
<name>A0A4R2J539_9PSEU</name>
<accession>A0A4R2J539</accession>
<evidence type="ECO:0000256" key="5">
    <source>
        <dbReference type="ARBA" id="ARBA00022801"/>
    </source>
</evidence>
<evidence type="ECO:0000256" key="1">
    <source>
        <dbReference type="ARBA" id="ARBA00022475"/>
    </source>
</evidence>
<feature type="domain" description="Peptidase M48" evidence="13">
    <location>
        <begin position="101"/>
        <end position="303"/>
    </location>
</feature>
<dbReference type="PANTHER" id="PTHR43221:SF2">
    <property type="entry name" value="PROTEASE HTPX HOMOLOG"/>
    <property type="match status" value="1"/>
</dbReference>
<dbReference type="Proteomes" id="UP000295680">
    <property type="component" value="Unassembled WGS sequence"/>
</dbReference>
<feature type="transmembrane region" description="Helical" evidence="12">
    <location>
        <begin position="206"/>
        <end position="229"/>
    </location>
</feature>
<gene>
    <name evidence="14" type="ORF">EV192_111161</name>
</gene>
<feature type="transmembrane region" description="Helical" evidence="12">
    <location>
        <begin position="57"/>
        <end position="79"/>
    </location>
</feature>
<keyword evidence="4" id="KW-0479">Metal-binding</keyword>
<keyword evidence="3 12" id="KW-0812">Transmembrane</keyword>
<evidence type="ECO:0000256" key="3">
    <source>
        <dbReference type="ARBA" id="ARBA00022692"/>
    </source>
</evidence>
<evidence type="ECO:0000256" key="11">
    <source>
        <dbReference type="SAM" id="MobiDB-lite"/>
    </source>
</evidence>
<dbReference type="GO" id="GO:0006508">
    <property type="term" value="P:proteolysis"/>
    <property type="evidence" value="ECO:0007669"/>
    <property type="project" value="UniProtKB-KW"/>
</dbReference>
<dbReference type="EMBL" id="SLWS01000011">
    <property type="protein sequence ID" value="TCO52967.1"/>
    <property type="molecule type" value="Genomic_DNA"/>
</dbReference>
<evidence type="ECO:0000256" key="8">
    <source>
        <dbReference type="ARBA" id="ARBA00023049"/>
    </source>
</evidence>
<keyword evidence="8 10" id="KW-0482">Metalloprotease</keyword>
<keyword evidence="1" id="KW-1003">Cell membrane</keyword>
<keyword evidence="15" id="KW-1185">Reference proteome</keyword>
<evidence type="ECO:0000256" key="2">
    <source>
        <dbReference type="ARBA" id="ARBA00022670"/>
    </source>
</evidence>
<dbReference type="GO" id="GO:0004222">
    <property type="term" value="F:metalloendopeptidase activity"/>
    <property type="evidence" value="ECO:0007669"/>
    <property type="project" value="InterPro"/>
</dbReference>
<dbReference type="InterPro" id="IPR001915">
    <property type="entry name" value="Peptidase_M48"/>
</dbReference>
<feature type="transmembrane region" description="Helical" evidence="12">
    <location>
        <begin position="30"/>
        <end position="51"/>
    </location>
</feature>